<dbReference type="EMBL" id="BONN01000012">
    <property type="protein sequence ID" value="GIG34070.1"/>
    <property type="molecule type" value="Genomic_DNA"/>
</dbReference>
<keyword evidence="4" id="KW-0812">Transmembrane</keyword>
<dbReference type="PROSITE" id="PS00379">
    <property type="entry name" value="CDP_ALCOHOL_P_TRANSF"/>
    <property type="match status" value="1"/>
</dbReference>
<keyword evidence="4" id="KW-0472">Membrane</keyword>
<feature type="transmembrane region" description="Helical" evidence="4">
    <location>
        <begin position="210"/>
        <end position="232"/>
    </location>
</feature>
<keyword evidence="6" id="KW-1185">Reference proteome</keyword>
<comment type="caution">
    <text evidence="5">The sequence shown here is derived from an EMBL/GenBank/DDBJ whole genome shotgun (WGS) entry which is preliminary data.</text>
</comment>
<dbReference type="Proteomes" id="UP000618382">
    <property type="component" value="Unassembled WGS sequence"/>
</dbReference>
<evidence type="ECO:0000313" key="5">
    <source>
        <dbReference type="EMBL" id="GIG34070.1"/>
    </source>
</evidence>
<evidence type="ECO:0000256" key="2">
    <source>
        <dbReference type="RuleBase" id="RU003750"/>
    </source>
</evidence>
<evidence type="ECO:0000313" key="6">
    <source>
        <dbReference type="Proteomes" id="UP000618382"/>
    </source>
</evidence>
<name>A0ABQ4DEB7_9CELL</name>
<proteinExistence type="inferred from homology"/>
<sequence length="279" mass="29826">MTPPAPTPEPTRRPTPQEDPPVTATAVRPDETFAQTLQRLGGVQKGAKGAPAYSRFVNRRAGRVLAAWAYRAGLTPNQVTLVSAAWTFSAIALLALAPPAWWTGVLVAVLLLVGYAFDSADGQVARLRGGGSIAGEWLDHVIDAVKVSSLHLALLVGLFRADVVADVWLLVPLAYSAVWSVLFFTMILNDQLRRQAGQTMRATADGSRPSVLRSLVVAPTDYGVLCLAFLLYGATLPFLVVYGLLGLATAGYLALAMGSWFREMRGLRRPTGQALGGEQ</sequence>
<evidence type="ECO:0000256" key="4">
    <source>
        <dbReference type="SAM" id="Phobius"/>
    </source>
</evidence>
<evidence type="ECO:0000256" key="3">
    <source>
        <dbReference type="SAM" id="MobiDB-lite"/>
    </source>
</evidence>
<comment type="similarity">
    <text evidence="2">Belongs to the CDP-alcohol phosphatidyltransferase class-I family.</text>
</comment>
<protein>
    <submittedName>
        <fullName evidence="5">CDP-alcohol phosphatidyltransferase</fullName>
    </submittedName>
</protein>
<accession>A0ABQ4DEB7</accession>
<reference evidence="5 6" key="1">
    <citation type="submission" date="2021-01" db="EMBL/GenBank/DDBJ databases">
        <title>Whole genome shotgun sequence of Cellulomonas oligotrophica NBRC 109435.</title>
        <authorList>
            <person name="Komaki H."/>
            <person name="Tamura T."/>
        </authorList>
    </citation>
    <scope>NUCLEOTIDE SEQUENCE [LARGE SCALE GENOMIC DNA]</scope>
    <source>
        <strain evidence="5 6">NBRC 109435</strain>
    </source>
</reference>
<dbReference type="Gene3D" id="1.20.120.1760">
    <property type="match status" value="1"/>
</dbReference>
<gene>
    <name evidence="5" type="ORF">Col01nite_32290</name>
</gene>
<dbReference type="Pfam" id="PF01066">
    <property type="entry name" value="CDP-OH_P_transf"/>
    <property type="match status" value="1"/>
</dbReference>
<dbReference type="InterPro" id="IPR000462">
    <property type="entry name" value="CDP-OH_P_trans"/>
</dbReference>
<feature type="region of interest" description="Disordered" evidence="3">
    <location>
        <begin position="1"/>
        <end position="28"/>
    </location>
</feature>
<dbReference type="InterPro" id="IPR048254">
    <property type="entry name" value="CDP_ALCOHOL_P_TRANSF_CS"/>
</dbReference>
<keyword evidence="4" id="KW-1133">Transmembrane helix</keyword>
<keyword evidence="1 2" id="KW-0808">Transferase</keyword>
<evidence type="ECO:0000256" key="1">
    <source>
        <dbReference type="ARBA" id="ARBA00022679"/>
    </source>
</evidence>
<feature type="transmembrane region" description="Helical" evidence="4">
    <location>
        <begin position="102"/>
        <end position="120"/>
    </location>
</feature>
<organism evidence="5 6">
    <name type="scientific">Cellulomonas oligotrophica</name>
    <dbReference type="NCBI Taxonomy" id="931536"/>
    <lineage>
        <taxon>Bacteria</taxon>
        <taxon>Bacillati</taxon>
        <taxon>Actinomycetota</taxon>
        <taxon>Actinomycetes</taxon>
        <taxon>Micrococcales</taxon>
        <taxon>Cellulomonadaceae</taxon>
        <taxon>Cellulomonas</taxon>
    </lineage>
</organism>
<dbReference type="InterPro" id="IPR043130">
    <property type="entry name" value="CDP-OH_PTrfase_TM_dom"/>
</dbReference>
<feature type="transmembrane region" description="Helical" evidence="4">
    <location>
        <begin position="238"/>
        <end position="261"/>
    </location>
</feature>
<feature type="transmembrane region" description="Helical" evidence="4">
    <location>
        <begin position="167"/>
        <end position="189"/>
    </location>
</feature>